<dbReference type="OrthoDB" id="9803988at2"/>
<comment type="subcellular location">
    <subcellularLocation>
        <location evidence="1">Periplasm</location>
    </subcellularLocation>
</comment>
<proteinExistence type="inferred from homology"/>
<dbReference type="GO" id="GO:0015833">
    <property type="term" value="P:peptide transport"/>
    <property type="evidence" value="ECO:0007669"/>
    <property type="project" value="TreeGrafter"/>
</dbReference>
<feature type="chain" id="PRO_5019343480" evidence="4">
    <location>
        <begin position="21"/>
        <end position="501"/>
    </location>
</feature>
<dbReference type="Proteomes" id="UP000284547">
    <property type="component" value="Unassembled WGS sequence"/>
</dbReference>
<evidence type="ECO:0000256" key="4">
    <source>
        <dbReference type="SAM" id="SignalP"/>
    </source>
</evidence>
<organism evidence="6 7">
    <name type="scientific">Pseudotabrizicola alkalilacus</name>
    <dbReference type="NCBI Taxonomy" id="2305252"/>
    <lineage>
        <taxon>Bacteria</taxon>
        <taxon>Pseudomonadati</taxon>
        <taxon>Pseudomonadota</taxon>
        <taxon>Alphaproteobacteria</taxon>
        <taxon>Rhodobacterales</taxon>
        <taxon>Paracoccaceae</taxon>
        <taxon>Pseudotabrizicola</taxon>
    </lineage>
</organism>
<gene>
    <name evidence="6" type="ORF">D1012_21350</name>
</gene>
<dbReference type="Gene3D" id="3.10.105.10">
    <property type="entry name" value="Dipeptide-binding Protein, Domain 3"/>
    <property type="match status" value="1"/>
</dbReference>
<keyword evidence="7" id="KW-1185">Reference proteome</keyword>
<evidence type="ECO:0000259" key="5">
    <source>
        <dbReference type="Pfam" id="PF00496"/>
    </source>
</evidence>
<sequence length="501" mass="54369">MMKRQRIIAALLMSASLSWASAGAAAAKDLLTIDLVNEPTSLDPHVQWNPDSYFVYRNIFDNLLTRDDSGAIVPQIATEWTYLSDNEIEFTIRDGVTFHDGTPLTAEDVAFSVKRITDPGFSSPQLSQFNSITDARVSADNKVVLVTNGAYPAVMAQLVKLSIVPQHVVEAVGNDAFNLAPVGSGPYKFSDWSRGVSVTLAVNEDYWGDKGVFKEAVFRAVPDAATRMANLQAKAADLVVTINSDMAAQLDGRDDVKVLSVLTERVAYFALNAQKPPMNNPDLRLAVAHAMDKEGITEGILGGYDEPVGQFMSPAHFGWVDGLESPGYDPDKARELVAAAGEEAKVPFPILTSPVYDQRVVQAIQQMLTDAGFNASIEMTDMATWLKDMQAGPEGIPVSAFSRWSCACQDADGILFPTLHSSSGWASAGDTALEAALEAGRSTLDEEERLAEYTKAQAILNEQNYLIPLYQAAIIYGAAAGLEWTPTPNESLFLNRMDWAE</sequence>
<dbReference type="AlphaFoldDB" id="A0A411YWB8"/>
<name>A0A411YWB8_9RHOB</name>
<evidence type="ECO:0000256" key="3">
    <source>
        <dbReference type="ARBA" id="ARBA00022729"/>
    </source>
</evidence>
<dbReference type="GO" id="GO:0043190">
    <property type="term" value="C:ATP-binding cassette (ABC) transporter complex"/>
    <property type="evidence" value="ECO:0007669"/>
    <property type="project" value="InterPro"/>
</dbReference>
<comment type="caution">
    <text evidence="6">The sequence shown here is derived from an EMBL/GenBank/DDBJ whole genome shotgun (WGS) entry which is preliminary data.</text>
</comment>
<dbReference type="GO" id="GO:0030288">
    <property type="term" value="C:outer membrane-bounded periplasmic space"/>
    <property type="evidence" value="ECO:0007669"/>
    <property type="project" value="UniProtKB-ARBA"/>
</dbReference>
<protein>
    <submittedName>
        <fullName evidence="6">Peptide ABC transporter</fullName>
    </submittedName>
</protein>
<evidence type="ECO:0000313" key="7">
    <source>
        <dbReference type="Proteomes" id="UP000284547"/>
    </source>
</evidence>
<dbReference type="PIRSF" id="PIRSF002741">
    <property type="entry name" value="MppA"/>
    <property type="match status" value="1"/>
</dbReference>
<feature type="domain" description="Solute-binding protein family 5" evidence="5">
    <location>
        <begin position="72"/>
        <end position="422"/>
    </location>
</feature>
<dbReference type="SUPFAM" id="SSF53850">
    <property type="entry name" value="Periplasmic binding protein-like II"/>
    <property type="match status" value="1"/>
</dbReference>
<accession>A0A411YWB8</accession>
<evidence type="ECO:0000313" key="6">
    <source>
        <dbReference type="EMBL" id="RGP35194.1"/>
    </source>
</evidence>
<feature type="signal peptide" evidence="4">
    <location>
        <begin position="1"/>
        <end position="20"/>
    </location>
</feature>
<dbReference type="Pfam" id="PF00496">
    <property type="entry name" value="SBP_bac_5"/>
    <property type="match status" value="1"/>
</dbReference>
<dbReference type="GO" id="GO:1904680">
    <property type="term" value="F:peptide transmembrane transporter activity"/>
    <property type="evidence" value="ECO:0007669"/>
    <property type="project" value="TreeGrafter"/>
</dbReference>
<comment type="similarity">
    <text evidence="2">Belongs to the bacterial solute-binding protein 5 family.</text>
</comment>
<dbReference type="Gene3D" id="3.40.190.10">
    <property type="entry name" value="Periplasmic binding protein-like II"/>
    <property type="match status" value="1"/>
</dbReference>
<evidence type="ECO:0000256" key="1">
    <source>
        <dbReference type="ARBA" id="ARBA00004418"/>
    </source>
</evidence>
<dbReference type="EMBL" id="QWEY01000020">
    <property type="protein sequence ID" value="RGP35194.1"/>
    <property type="molecule type" value="Genomic_DNA"/>
</dbReference>
<dbReference type="InterPro" id="IPR039424">
    <property type="entry name" value="SBP_5"/>
</dbReference>
<evidence type="ECO:0000256" key="2">
    <source>
        <dbReference type="ARBA" id="ARBA00005695"/>
    </source>
</evidence>
<dbReference type="InterPro" id="IPR030678">
    <property type="entry name" value="Peptide/Ni-bd"/>
</dbReference>
<dbReference type="Gene3D" id="3.90.76.10">
    <property type="entry name" value="Dipeptide-binding Protein, Domain 1"/>
    <property type="match status" value="1"/>
</dbReference>
<dbReference type="InterPro" id="IPR000914">
    <property type="entry name" value="SBP_5_dom"/>
</dbReference>
<dbReference type="PANTHER" id="PTHR30290:SF38">
    <property type="entry name" value="D,D-DIPEPTIDE-BINDING PERIPLASMIC PROTEIN DDPA-RELATED"/>
    <property type="match status" value="1"/>
</dbReference>
<dbReference type="PANTHER" id="PTHR30290">
    <property type="entry name" value="PERIPLASMIC BINDING COMPONENT OF ABC TRANSPORTER"/>
    <property type="match status" value="1"/>
</dbReference>
<reference evidence="6 7" key="1">
    <citation type="submission" date="2018-08" db="EMBL/GenBank/DDBJ databases">
        <title>Flavobacterium tibetense sp. nov., isolated from a wetland YonghuCo on Tibetan Plateau.</title>
        <authorList>
            <person name="Phurbu D."/>
            <person name="Lu H."/>
            <person name="Xing P."/>
        </authorList>
    </citation>
    <scope>NUCLEOTIDE SEQUENCE [LARGE SCALE GENOMIC DNA]</scope>
    <source>
        <strain evidence="6 7">DJC</strain>
    </source>
</reference>
<keyword evidence="3 4" id="KW-0732">Signal</keyword>